<name>A0AAW8FAL8_9ACTN</name>
<keyword evidence="1" id="KW-0472">Membrane</keyword>
<evidence type="ECO:0008006" key="5">
    <source>
        <dbReference type="Google" id="ProtNLM"/>
    </source>
</evidence>
<reference evidence="3" key="1">
    <citation type="submission" date="2023-07" db="EMBL/GenBank/DDBJ databases">
        <title>Comparative genomics of wheat-associated soil bacteria to identify genetic determinants of phenazine resistance.</title>
        <authorList>
            <person name="Mouncey N."/>
        </authorList>
    </citation>
    <scope>NUCLEOTIDE SEQUENCE</scope>
    <source>
        <strain evidence="3">V4I22</strain>
    </source>
</reference>
<keyword evidence="1" id="KW-1133">Transmembrane helix</keyword>
<gene>
    <name evidence="3" type="ORF">QFZ22_002853</name>
</gene>
<organism evidence="3 4">
    <name type="scientific">Streptomyces canus</name>
    <dbReference type="NCBI Taxonomy" id="58343"/>
    <lineage>
        <taxon>Bacteria</taxon>
        <taxon>Bacillati</taxon>
        <taxon>Actinomycetota</taxon>
        <taxon>Actinomycetes</taxon>
        <taxon>Kitasatosporales</taxon>
        <taxon>Streptomycetaceae</taxon>
        <taxon>Streptomyces</taxon>
        <taxon>Streptomyces aurantiacus group</taxon>
    </lineage>
</organism>
<feature type="chain" id="PRO_5043701125" description="MHYT domain-containing protein" evidence="2">
    <location>
        <begin position="23"/>
        <end position="72"/>
    </location>
</feature>
<accession>A0AAW8FAL8</accession>
<dbReference type="RefSeq" id="WP_306974994.1">
    <property type="nucleotide sequence ID" value="NZ_JAUSZV010000005.1"/>
</dbReference>
<keyword evidence="2" id="KW-0732">Signal</keyword>
<feature type="signal peptide" evidence="2">
    <location>
        <begin position="1"/>
        <end position="22"/>
    </location>
</feature>
<evidence type="ECO:0000313" key="3">
    <source>
        <dbReference type="EMBL" id="MDQ0906868.1"/>
    </source>
</evidence>
<dbReference type="AlphaFoldDB" id="A0AAW8FAL8"/>
<protein>
    <recommendedName>
        <fullName evidence="5">MHYT domain-containing protein</fullName>
    </recommendedName>
</protein>
<feature type="transmembrane region" description="Helical" evidence="1">
    <location>
        <begin position="32"/>
        <end position="50"/>
    </location>
</feature>
<evidence type="ECO:0000313" key="4">
    <source>
        <dbReference type="Proteomes" id="UP001234216"/>
    </source>
</evidence>
<sequence length="72" mass="7490">MMHAGLGALLAGLCASVAVHHAATPGAYPWALPITLTAVGCGAGLFTLAFSMSRADRAATVSRTNHWVRRAW</sequence>
<evidence type="ECO:0000256" key="2">
    <source>
        <dbReference type="SAM" id="SignalP"/>
    </source>
</evidence>
<evidence type="ECO:0000256" key="1">
    <source>
        <dbReference type="SAM" id="Phobius"/>
    </source>
</evidence>
<comment type="caution">
    <text evidence="3">The sequence shown here is derived from an EMBL/GenBank/DDBJ whole genome shotgun (WGS) entry which is preliminary data.</text>
</comment>
<keyword evidence="1" id="KW-0812">Transmembrane</keyword>
<dbReference type="Proteomes" id="UP001234216">
    <property type="component" value="Unassembled WGS sequence"/>
</dbReference>
<dbReference type="EMBL" id="JAUSZV010000005">
    <property type="protein sequence ID" value="MDQ0906868.1"/>
    <property type="molecule type" value="Genomic_DNA"/>
</dbReference>
<proteinExistence type="predicted"/>